<evidence type="ECO:0000313" key="9">
    <source>
        <dbReference type="Proteomes" id="UP001149074"/>
    </source>
</evidence>
<dbReference type="GeneID" id="81360909"/>
<feature type="binding site" evidence="6">
    <location>
        <position position="125"/>
    </location>
    <ligand>
        <name>Zn(2+)</name>
        <dbReference type="ChEBI" id="CHEBI:29105"/>
    </ligand>
</feature>
<name>A0A9W9EZE4_9EURO</name>
<evidence type="ECO:0000256" key="7">
    <source>
        <dbReference type="SAM" id="Phobius"/>
    </source>
</evidence>
<dbReference type="PANTHER" id="PTHR20855">
    <property type="entry name" value="ADIPOR/PROGESTIN RECEPTOR-RELATED"/>
    <property type="match status" value="1"/>
</dbReference>
<dbReference type="GO" id="GO:0016020">
    <property type="term" value="C:membrane"/>
    <property type="evidence" value="ECO:0007669"/>
    <property type="project" value="UniProtKB-SubCell"/>
</dbReference>
<comment type="similarity">
    <text evidence="2">Belongs to the ADIPOR family.</text>
</comment>
<evidence type="ECO:0000256" key="2">
    <source>
        <dbReference type="ARBA" id="ARBA00007018"/>
    </source>
</evidence>
<dbReference type="InterPro" id="IPR004254">
    <property type="entry name" value="AdipoR/HlyIII-related"/>
</dbReference>
<keyword evidence="3 7" id="KW-0812">Transmembrane</keyword>
<keyword evidence="4 7" id="KW-1133">Transmembrane helix</keyword>
<evidence type="ECO:0000256" key="4">
    <source>
        <dbReference type="ARBA" id="ARBA00022989"/>
    </source>
</evidence>
<sequence length="152" mass="17475">MDILYLHHRWNFQDILCSILSAQDAKILLGTTHCGSSCCYTYTFRYSWRWEQNTEFARHYVHAFRDLSHVERLAWGRVYTELGAGWFLAEGVSLLVGVGLFVSRLSEIFKPGMFDIIGHSQKLFHTFAVLGGGFHVLALVACLNYQHNRRGC</sequence>
<proteinExistence type="inferred from homology"/>
<gene>
    <name evidence="8" type="ORF">N7532_009439</name>
</gene>
<keyword evidence="5 7" id="KW-0472">Membrane</keyword>
<evidence type="ECO:0000256" key="1">
    <source>
        <dbReference type="ARBA" id="ARBA00004141"/>
    </source>
</evidence>
<dbReference type="Proteomes" id="UP001149074">
    <property type="component" value="Unassembled WGS sequence"/>
</dbReference>
<keyword evidence="6" id="KW-0862">Zinc</keyword>
<dbReference type="GO" id="GO:0046872">
    <property type="term" value="F:metal ion binding"/>
    <property type="evidence" value="ECO:0007669"/>
    <property type="project" value="UniProtKB-KW"/>
</dbReference>
<protein>
    <submittedName>
        <fullName evidence="8">Uncharacterized protein</fullName>
    </submittedName>
</protein>
<comment type="subcellular location">
    <subcellularLocation>
        <location evidence="1">Membrane</location>
        <topology evidence="1">Multi-pass membrane protein</topology>
    </subcellularLocation>
</comment>
<dbReference type="GO" id="GO:0038023">
    <property type="term" value="F:signaling receptor activity"/>
    <property type="evidence" value="ECO:0007669"/>
    <property type="project" value="TreeGrafter"/>
</dbReference>
<organism evidence="8 9">
    <name type="scientific">Penicillium argentinense</name>
    <dbReference type="NCBI Taxonomy" id="1131581"/>
    <lineage>
        <taxon>Eukaryota</taxon>
        <taxon>Fungi</taxon>
        <taxon>Dikarya</taxon>
        <taxon>Ascomycota</taxon>
        <taxon>Pezizomycotina</taxon>
        <taxon>Eurotiomycetes</taxon>
        <taxon>Eurotiomycetidae</taxon>
        <taxon>Eurotiales</taxon>
        <taxon>Aspergillaceae</taxon>
        <taxon>Penicillium</taxon>
    </lineage>
</organism>
<comment type="caution">
    <text evidence="8">The sequence shown here is derived from an EMBL/GenBank/DDBJ whole genome shotgun (WGS) entry which is preliminary data.</text>
</comment>
<reference evidence="8" key="1">
    <citation type="submission" date="2022-11" db="EMBL/GenBank/DDBJ databases">
        <authorList>
            <person name="Petersen C."/>
        </authorList>
    </citation>
    <scope>NUCLEOTIDE SEQUENCE</scope>
    <source>
        <strain evidence="8">IBT 30761</strain>
    </source>
</reference>
<dbReference type="PANTHER" id="PTHR20855:SF52">
    <property type="entry name" value="ADIPONECTIN RECEPTOR PROTEIN"/>
    <property type="match status" value="1"/>
</dbReference>
<accession>A0A9W9EZE4</accession>
<evidence type="ECO:0000256" key="5">
    <source>
        <dbReference type="ARBA" id="ARBA00023136"/>
    </source>
</evidence>
<evidence type="ECO:0000256" key="6">
    <source>
        <dbReference type="PIRSR" id="PIRSR604254-1"/>
    </source>
</evidence>
<feature type="transmembrane region" description="Helical" evidence="7">
    <location>
        <begin position="82"/>
        <end position="103"/>
    </location>
</feature>
<dbReference type="Pfam" id="PF03006">
    <property type="entry name" value="HlyIII"/>
    <property type="match status" value="1"/>
</dbReference>
<feature type="transmembrane region" description="Helical" evidence="7">
    <location>
        <begin position="123"/>
        <end position="145"/>
    </location>
</feature>
<evidence type="ECO:0000256" key="3">
    <source>
        <dbReference type="ARBA" id="ARBA00022692"/>
    </source>
</evidence>
<keyword evidence="6" id="KW-0479">Metal-binding</keyword>
<dbReference type="RefSeq" id="XP_056472736.1">
    <property type="nucleotide sequence ID" value="XM_056621930.1"/>
</dbReference>
<keyword evidence="9" id="KW-1185">Reference proteome</keyword>
<dbReference type="AlphaFoldDB" id="A0A9W9EZE4"/>
<reference evidence="8" key="2">
    <citation type="journal article" date="2023" name="IMA Fungus">
        <title>Comparative genomic study of the Penicillium genus elucidates a diverse pangenome and 15 lateral gene transfer events.</title>
        <authorList>
            <person name="Petersen C."/>
            <person name="Sorensen T."/>
            <person name="Nielsen M.R."/>
            <person name="Sondergaard T.E."/>
            <person name="Sorensen J.L."/>
            <person name="Fitzpatrick D.A."/>
            <person name="Frisvad J.C."/>
            <person name="Nielsen K.L."/>
        </authorList>
    </citation>
    <scope>NUCLEOTIDE SEQUENCE</scope>
    <source>
        <strain evidence="8">IBT 30761</strain>
    </source>
</reference>
<dbReference type="EMBL" id="JAPQKI010000009">
    <property type="protein sequence ID" value="KAJ5090755.1"/>
    <property type="molecule type" value="Genomic_DNA"/>
</dbReference>
<dbReference type="OrthoDB" id="529367at2759"/>
<evidence type="ECO:0000313" key="8">
    <source>
        <dbReference type="EMBL" id="KAJ5090755.1"/>
    </source>
</evidence>